<dbReference type="AlphaFoldDB" id="A0A0E9XD02"/>
<reference evidence="2" key="2">
    <citation type="journal article" date="2015" name="Fish Shellfish Immunol.">
        <title>Early steps in the European eel (Anguilla anguilla)-Vibrio vulnificus interaction in the gills: Role of the RtxA13 toxin.</title>
        <authorList>
            <person name="Callol A."/>
            <person name="Pajuelo D."/>
            <person name="Ebbesson L."/>
            <person name="Teles M."/>
            <person name="MacKenzie S."/>
            <person name="Amaro C."/>
        </authorList>
    </citation>
    <scope>NUCLEOTIDE SEQUENCE</scope>
</reference>
<name>A0A0E9XD02_ANGAN</name>
<organism evidence="2">
    <name type="scientific">Anguilla anguilla</name>
    <name type="common">European freshwater eel</name>
    <name type="synonym">Muraena anguilla</name>
    <dbReference type="NCBI Taxonomy" id="7936"/>
    <lineage>
        <taxon>Eukaryota</taxon>
        <taxon>Metazoa</taxon>
        <taxon>Chordata</taxon>
        <taxon>Craniata</taxon>
        <taxon>Vertebrata</taxon>
        <taxon>Euteleostomi</taxon>
        <taxon>Actinopterygii</taxon>
        <taxon>Neopterygii</taxon>
        <taxon>Teleostei</taxon>
        <taxon>Anguilliformes</taxon>
        <taxon>Anguillidae</taxon>
        <taxon>Anguilla</taxon>
    </lineage>
</organism>
<keyword evidence="1" id="KW-1133">Transmembrane helix</keyword>
<keyword evidence="1" id="KW-0812">Transmembrane</keyword>
<feature type="transmembrane region" description="Helical" evidence="1">
    <location>
        <begin position="20"/>
        <end position="39"/>
    </location>
</feature>
<reference evidence="2" key="1">
    <citation type="submission" date="2014-11" db="EMBL/GenBank/DDBJ databases">
        <authorList>
            <person name="Amaro Gonzalez C."/>
        </authorList>
    </citation>
    <scope>NUCLEOTIDE SEQUENCE</scope>
</reference>
<accession>A0A0E9XD02</accession>
<sequence>MNDTFAVSWRWEKCLLIPNVNVYCILMFFVLLYAANAVLHHVHAHAHIPP</sequence>
<evidence type="ECO:0000256" key="1">
    <source>
        <dbReference type="SAM" id="Phobius"/>
    </source>
</evidence>
<evidence type="ECO:0000313" key="2">
    <source>
        <dbReference type="EMBL" id="JAI00525.1"/>
    </source>
</evidence>
<proteinExistence type="predicted"/>
<dbReference type="EMBL" id="GBXM01008053">
    <property type="protein sequence ID" value="JAI00525.1"/>
    <property type="molecule type" value="Transcribed_RNA"/>
</dbReference>
<protein>
    <submittedName>
        <fullName evidence="2">Uncharacterized protein</fullName>
    </submittedName>
</protein>
<keyword evidence="1" id="KW-0472">Membrane</keyword>